<feature type="transmembrane region" description="Helical" evidence="1">
    <location>
        <begin position="65"/>
        <end position="87"/>
    </location>
</feature>
<keyword evidence="1" id="KW-0472">Membrane</keyword>
<feature type="transmembrane region" description="Helical" evidence="1">
    <location>
        <begin position="99"/>
        <end position="119"/>
    </location>
</feature>
<feature type="transmembrane region" description="Helical" evidence="1">
    <location>
        <begin position="277"/>
        <end position="295"/>
    </location>
</feature>
<accession>A0ABN2NK41</accession>
<feature type="transmembrane region" description="Helical" evidence="1">
    <location>
        <begin position="301"/>
        <end position="321"/>
    </location>
</feature>
<feature type="transmembrane region" description="Helical" evidence="1">
    <location>
        <begin position="194"/>
        <end position="212"/>
    </location>
</feature>
<feature type="transmembrane region" description="Helical" evidence="1">
    <location>
        <begin position="219"/>
        <end position="240"/>
    </location>
</feature>
<name>A0ABN2NK41_9PSEU</name>
<feature type="transmembrane region" description="Helical" evidence="1">
    <location>
        <begin position="35"/>
        <end position="59"/>
    </location>
</feature>
<dbReference type="RefSeq" id="WP_344425153.1">
    <property type="nucleotide sequence ID" value="NZ_BAAAQK010000025.1"/>
</dbReference>
<feature type="transmembrane region" description="Helical" evidence="1">
    <location>
        <begin position="387"/>
        <end position="404"/>
    </location>
</feature>
<keyword evidence="1" id="KW-0812">Transmembrane</keyword>
<feature type="transmembrane region" description="Helical" evidence="1">
    <location>
        <begin position="6"/>
        <end position="28"/>
    </location>
</feature>
<feature type="transmembrane region" description="Helical" evidence="1">
    <location>
        <begin position="333"/>
        <end position="351"/>
    </location>
</feature>
<feature type="transmembrane region" description="Helical" evidence="1">
    <location>
        <begin position="487"/>
        <end position="506"/>
    </location>
</feature>
<reference evidence="2 3" key="1">
    <citation type="journal article" date="2019" name="Int. J. Syst. Evol. Microbiol.">
        <title>The Global Catalogue of Microorganisms (GCM) 10K type strain sequencing project: providing services to taxonomists for standard genome sequencing and annotation.</title>
        <authorList>
            <consortium name="The Broad Institute Genomics Platform"/>
            <consortium name="The Broad Institute Genome Sequencing Center for Infectious Disease"/>
            <person name="Wu L."/>
            <person name="Ma J."/>
        </authorList>
    </citation>
    <scope>NUCLEOTIDE SEQUENCE [LARGE SCALE GENOMIC DNA]</scope>
    <source>
        <strain evidence="2 3">JCM 16009</strain>
    </source>
</reference>
<feature type="transmembrane region" description="Helical" evidence="1">
    <location>
        <begin position="246"/>
        <end position="265"/>
    </location>
</feature>
<evidence type="ECO:0000256" key="1">
    <source>
        <dbReference type="SAM" id="Phobius"/>
    </source>
</evidence>
<keyword evidence="1" id="KW-1133">Transmembrane helix</keyword>
<organism evidence="2 3">
    <name type="scientific">Pseudonocardia ailaonensis</name>
    <dbReference type="NCBI Taxonomy" id="367279"/>
    <lineage>
        <taxon>Bacteria</taxon>
        <taxon>Bacillati</taxon>
        <taxon>Actinomycetota</taxon>
        <taxon>Actinomycetes</taxon>
        <taxon>Pseudonocardiales</taxon>
        <taxon>Pseudonocardiaceae</taxon>
        <taxon>Pseudonocardia</taxon>
    </lineage>
</organism>
<proteinExistence type="predicted"/>
<evidence type="ECO:0000313" key="2">
    <source>
        <dbReference type="EMBL" id="GAA1872566.1"/>
    </source>
</evidence>
<dbReference type="Pfam" id="PF20176">
    <property type="entry name" value="DUF6541"/>
    <property type="match status" value="1"/>
</dbReference>
<dbReference type="EMBL" id="BAAAQK010000025">
    <property type="protein sequence ID" value="GAA1872566.1"/>
    <property type="molecule type" value="Genomic_DNA"/>
</dbReference>
<feature type="transmembrane region" description="Helical" evidence="1">
    <location>
        <begin position="447"/>
        <end position="466"/>
    </location>
</feature>
<comment type="caution">
    <text evidence="2">The sequence shown here is derived from an EMBL/GenBank/DDBJ whole genome shotgun (WGS) entry which is preliminary data.</text>
</comment>
<gene>
    <name evidence="2" type="ORF">GCM10009836_61870</name>
</gene>
<evidence type="ECO:0000313" key="3">
    <source>
        <dbReference type="Proteomes" id="UP001500449"/>
    </source>
</evidence>
<dbReference type="InterPro" id="IPR046671">
    <property type="entry name" value="DUF6541"/>
</dbReference>
<feature type="transmembrane region" description="Helical" evidence="1">
    <location>
        <begin position="416"/>
        <end position="441"/>
    </location>
</feature>
<sequence length="654" mass="66763">MTWLTASFVALAAIAWVVIPGALATYGLGLRGVTAWGVAPVVSVATMSVAAILGGALHIAWSPVFAAVAAAVVAAAATGIGILVRRLRGGAPRDGDGRLPLAAGALGMLGAMALGALTVQNGMGTPDALSQTYDAVFHYSATARIIENGNASSLLLGTVTSPGAGSAFYPAAWHDFASLIALSTGASVPLASNMAAFTVASVVWPLGCLVLVRQLTGPSAVASLVTPIVGIAFGAFPWTLLAFGVLWPNLLGFALMPAVLAALLAVCGRPVGDDSSIPRATAVVLLGTGAVALGLAHPNAIFSLAAIGAAPVLWGLLSWAIRKFRARQIAAPAVTLVLLAAALAGLAVFLVKSPLFDNVRSFSWPAYQNPAQATGEVLTNATNGKDAAWAISLVVVLGAFAVVRRPGLRWLIPAHLVSAGLFVFASSLKTPLAALLTGFWYNDSYRLAAMIPVTGVCLAVVGLVALGSQLAGGAADRPGLAGTRRPALFTVAATAVLVLASSFLYVREHSAVIAASYTNGPLVDTEERAFYLRAASSVPADAVVAQNPWSGSALFEALTGKQVLFPHLAGAWTPDQQLLAARFRDAAADPEVCRVAERLRVDFILVGKPDFWQGDARANDFPGLTAPAPGSGFDLVAADGDGNSLYRLTGCAAG</sequence>
<dbReference type="Proteomes" id="UP001500449">
    <property type="component" value="Unassembled WGS sequence"/>
</dbReference>
<protein>
    <submittedName>
        <fullName evidence="2">Uncharacterized protein</fullName>
    </submittedName>
</protein>
<keyword evidence="3" id="KW-1185">Reference proteome</keyword>